<keyword evidence="5" id="KW-1185">Reference proteome</keyword>
<dbReference type="SUPFAM" id="SSF81901">
    <property type="entry name" value="HCP-like"/>
    <property type="match status" value="1"/>
</dbReference>
<feature type="region of interest" description="Disordered" evidence="2">
    <location>
        <begin position="1"/>
        <end position="27"/>
    </location>
</feature>
<reference evidence="4 5" key="1">
    <citation type="submission" date="2018-08" db="EMBL/GenBank/DDBJ databases">
        <title>Henriciella mobilis sp. nov., isolated from seawater.</title>
        <authorList>
            <person name="Cheng H."/>
            <person name="Wu Y.-H."/>
            <person name="Xu X.-W."/>
            <person name="Guo L.-L."/>
        </authorList>
    </citation>
    <scope>NUCLEOTIDE SEQUENCE [LARGE SCALE GENOMIC DNA]</scope>
    <source>
        <strain evidence="4 5">CCUG66934</strain>
    </source>
</reference>
<gene>
    <name evidence="4" type="ORF">D1224_09180</name>
</gene>
<evidence type="ECO:0000256" key="1">
    <source>
        <dbReference type="SAM" id="Coils"/>
    </source>
</evidence>
<sequence length="1284" mass="137439">MSNYGPWSVKGSDERAREAAREAAREEGLTIGEYINRMLKMEADSSGGPVSGSGASSRSADAPRLAASGGDGGGGDYPGAGSAGLVRDLLGRLEAVEARSAVALSGIDRSIMSLTERLEDAQRRTDGLSSNYETVIEDIRSTHDALRSKLESLENGGDGRRDVKALKSLERALGKLASHIHEETSRQKDNSADMRRRVETGLEELGGRVSGVEGRIDKTLDEAAARLAKKIEQAELRTEGATKHLSSRFSDLETNVAQRLARLDDVTSRLDTVETTTSKSLTSMEGLVDALQARLDRAESQTNEALDKIDKTFGTLSERVSALANTALPDTAMALRKQFESRFEGLSQELRASIEGTREKLASEIDAATTKAARPEQIDALKDSLSNLADALDRKDSNALAAIATLRQDMESSGHTSRTSVDDLAKRVDTNWNASQAALETLRQRFEAKDAVSPKAFSELRERMEANHDKAVRELTELRGQVDAATRNAIAPETIETVQKAVAAIRQRLSANEKTSTTTLARVSEQIGQMSDHLGKRLQQVEDRDYAAQIEAVRADMHALSHEVTLQLGNADGQGDAILEKISAEMKQMSEQFEARVDESEKRSAKAIEQVGEQVSSVSQRLQARQERSLRDLEQSIESERTEQQKRLSDALSGVSDRMEEIQERSANSLSPVQKAIASLAARLEAFEDAAAPRTKGVRKSDSPRQAADDDYFAAFMSQEDEDDVATAPPPQAARRHAPDETSFDEPFGFDEDSRTAPPPVTSRDAFDYETDLSDEPQTSDPFAEFEDFDEADNEPFTGEELTYEEDPADLDWGTQPPAAQSRGGGNDYISRARQAALSANDATPQKTAAPKRGRRKAEPRAEKSGKFPLIPAAAAVAIVAVGAGFFFGKDMILADDRPQIATRSSVSVPANAGAPSEINTSQEAGQAGSADEDISAAESETSAASSETVNSMQPSQATEELEGTLPVDATSSVDDSEAAEESLAGVGDPAETEPVEAAPEPARPTLAEIALIPEGQSLEQAAAGGDAIAQYQLGERQLEAGDYTSGPTMIRRAAEQGLAAAQYRLAKLHESGLGVPRDLEKAREWTERGAAGGNVKAMYDLAVYYAEGEGGPQTYAGAAEWFRKAAEFGVTDGQYNLAVLHELGLGVSENPAEALYWYAVAANQGDSEAPPKVTELSSAVGQEQAAQIRARAAGWTPSRPARDANGIFPQQGSQGVASPQQIVGVQNALAALGHEPGPADGVLGAGTQAAIRNYERENGLNESGNVSPQLIDSLNARIAEAKS</sequence>
<comment type="caution">
    <text evidence="4">The sequence shown here is derived from an EMBL/GenBank/DDBJ whole genome shotgun (WGS) entry which is preliminary data.</text>
</comment>
<dbReference type="OrthoDB" id="5295703at2"/>
<protein>
    <recommendedName>
        <fullName evidence="3">Peptidoglycan binding-like domain-containing protein</fullName>
    </recommendedName>
</protein>
<feature type="compositionally biased region" description="Polar residues" evidence="2">
    <location>
        <begin position="950"/>
        <end position="959"/>
    </location>
</feature>
<dbReference type="SUPFAM" id="SSF47090">
    <property type="entry name" value="PGBD-like"/>
    <property type="match status" value="1"/>
</dbReference>
<dbReference type="Pfam" id="PF01471">
    <property type="entry name" value="PG_binding_1"/>
    <property type="match status" value="1"/>
</dbReference>
<dbReference type="InterPro" id="IPR052945">
    <property type="entry name" value="Mitotic_Regulator"/>
</dbReference>
<dbReference type="SUPFAM" id="SSF58113">
    <property type="entry name" value="Apolipoprotein A-I"/>
    <property type="match status" value="1"/>
</dbReference>
<feature type="region of interest" description="Disordered" evidence="2">
    <location>
        <begin position="905"/>
        <end position="1001"/>
    </location>
</feature>
<keyword evidence="1" id="KW-0175">Coiled coil</keyword>
<feature type="region of interest" description="Disordered" evidence="2">
    <location>
        <begin position="692"/>
        <end position="868"/>
    </location>
</feature>
<dbReference type="RefSeq" id="WP_119379579.1">
    <property type="nucleotide sequence ID" value="NZ_QWGB01000005.1"/>
</dbReference>
<feature type="compositionally biased region" description="Basic and acidic residues" evidence="2">
    <location>
        <begin position="11"/>
        <end position="27"/>
    </location>
</feature>
<feature type="region of interest" description="Disordered" evidence="2">
    <location>
        <begin position="626"/>
        <end position="672"/>
    </location>
</feature>
<dbReference type="Pfam" id="PF08238">
    <property type="entry name" value="Sel1"/>
    <property type="match status" value="3"/>
</dbReference>
<dbReference type="InterPro" id="IPR006597">
    <property type="entry name" value="Sel1-like"/>
</dbReference>
<feature type="coiled-coil region" evidence="1">
    <location>
        <begin position="104"/>
        <end position="156"/>
    </location>
</feature>
<feature type="coiled-coil region" evidence="1">
    <location>
        <begin position="281"/>
        <end position="308"/>
    </location>
</feature>
<name>A0A399QZR9_9PROT</name>
<evidence type="ECO:0000313" key="4">
    <source>
        <dbReference type="EMBL" id="RIJ24390.1"/>
    </source>
</evidence>
<organism evidence="4 5">
    <name type="scientific">Henriciella barbarensis</name>
    <dbReference type="NCBI Taxonomy" id="86342"/>
    <lineage>
        <taxon>Bacteria</taxon>
        <taxon>Pseudomonadati</taxon>
        <taxon>Pseudomonadota</taxon>
        <taxon>Alphaproteobacteria</taxon>
        <taxon>Hyphomonadales</taxon>
        <taxon>Hyphomonadaceae</taxon>
        <taxon>Henriciella</taxon>
    </lineage>
</organism>
<evidence type="ECO:0000259" key="3">
    <source>
        <dbReference type="Pfam" id="PF01471"/>
    </source>
</evidence>
<dbReference type="Gene3D" id="1.10.287.1490">
    <property type="match status" value="1"/>
</dbReference>
<feature type="compositionally biased region" description="Basic and acidic residues" evidence="2">
    <location>
        <begin position="626"/>
        <end position="649"/>
    </location>
</feature>
<feature type="compositionally biased region" description="Acidic residues" evidence="2">
    <location>
        <begin position="784"/>
        <end position="794"/>
    </location>
</feature>
<dbReference type="Gene3D" id="1.25.40.10">
    <property type="entry name" value="Tetratricopeptide repeat domain"/>
    <property type="match status" value="1"/>
</dbReference>
<feature type="compositionally biased region" description="Basic and acidic residues" evidence="2">
    <location>
        <begin position="857"/>
        <end position="866"/>
    </location>
</feature>
<evidence type="ECO:0000256" key="2">
    <source>
        <dbReference type="SAM" id="MobiDB-lite"/>
    </source>
</evidence>
<dbReference type="InterPro" id="IPR036366">
    <property type="entry name" value="PGBDSf"/>
</dbReference>
<dbReference type="Gene3D" id="1.10.101.10">
    <property type="entry name" value="PGBD-like superfamily/PGBD"/>
    <property type="match status" value="1"/>
</dbReference>
<feature type="region of interest" description="Disordered" evidence="2">
    <location>
        <begin position="40"/>
        <end position="81"/>
    </location>
</feature>
<feature type="coiled-coil region" evidence="1">
    <location>
        <begin position="461"/>
        <end position="488"/>
    </location>
</feature>
<feature type="compositionally biased region" description="Acidic residues" evidence="2">
    <location>
        <begin position="742"/>
        <end position="751"/>
    </location>
</feature>
<dbReference type="InterPro" id="IPR036365">
    <property type="entry name" value="PGBD-like_sf"/>
</dbReference>
<evidence type="ECO:0000313" key="5">
    <source>
        <dbReference type="Proteomes" id="UP000265431"/>
    </source>
</evidence>
<dbReference type="PANTHER" id="PTHR43628:SF1">
    <property type="entry name" value="CHITIN SYNTHASE REGULATORY FACTOR 2-RELATED"/>
    <property type="match status" value="1"/>
</dbReference>
<accession>A0A399QZR9</accession>
<dbReference type="SMART" id="SM00671">
    <property type="entry name" value="SEL1"/>
    <property type="match status" value="4"/>
</dbReference>
<dbReference type="PANTHER" id="PTHR43628">
    <property type="entry name" value="ACTIVATOR OF C KINASE PROTEIN 1-RELATED"/>
    <property type="match status" value="1"/>
</dbReference>
<dbReference type="EMBL" id="QWGB01000005">
    <property type="protein sequence ID" value="RIJ24390.1"/>
    <property type="molecule type" value="Genomic_DNA"/>
</dbReference>
<feature type="domain" description="Peptidoglycan binding-like" evidence="3">
    <location>
        <begin position="1222"/>
        <end position="1274"/>
    </location>
</feature>
<dbReference type="Proteomes" id="UP000265431">
    <property type="component" value="Unassembled WGS sequence"/>
</dbReference>
<dbReference type="InterPro" id="IPR002477">
    <property type="entry name" value="Peptidoglycan-bd-like"/>
</dbReference>
<feature type="compositionally biased region" description="Low complexity" evidence="2">
    <location>
        <begin position="937"/>
        <end position="949"/>
    </location>
</feature>
<feature type="compositionally biased region" description="Low complexity" evidence="2">
    <location>
        <begin position="44"/>
        <end position="68"/>
    </location>
</feature>
<feature type="compositionally biased region" description="Gly residues" evidence="2">
    <location>
        <begin position="69"/>
        <end position="81"/>
    </location>
</feature>
<dbReference type="InterPro" id="IPR011990">
    <property type="entry name" value="TPR-like_helical_dom_sf"/>
</dbReference>
<proteinExistence type="predicted"/>